<keyword evidence="3 8" id="KW-1134">Transmembrane beta strand</keyword>
<dbReference type="Gene3D" id="2.40.170.20">
    <property type="entry name" value="TonB-dependent receptor, beta-barrel domain"/>
    <property type="match status" value="1"/>
</dbReference>
<evidence type="ECO:0000256" key="7">
    <source>
        <dbReference type="ARBA" id="ARBA00023237"/>
    </source>
</evidence>
<dbReference type="Gene3D" id="2.170.130.10">
    <property type="entry name" value="TonB-dependent receptor, plug domain"/>
    <property type="match status" value="1"/>
</dbReference>
<dbReference type="InterPro" id="IPR023997">
    <property type="entry name" value="TonB-dep_OMP_SusC/RagA_CS"/>
</dbReference>
<dbReference type="NCBIfam" id="TIGR04056">
    <property type="entry name" value="OMP_RagA_SusC"/>
    <property type="match status" value="1"/>
</dbReference>
<dbReference type="EMBL" id="SZVO01000006">
    <property type="protein sequence ID" value="TKT91601.1"/>
    <property type="molecule type" value="Genomic_DNA"/>
</dbReference>
<evidence type="ECO:0000256" key="5">
    <source>
        <dbReference type="ARBA" id="ARBA00023077"/>
    </source>
</evidence>
<dbReference type="Proteomes" id="UP000304900">
    <property type="component" value="Unassembled WGS sequence"/>
</dbReference>
<feature type="domain" description="TonB-dependent receptor-like beta-barrel" evidence="12">
    <location>
        <begin position="436"/>
        <end position="815"/>
    </location>
</feature>
<dbReference type="InterPro" id="IPR008969">
    <property type="entry name" value="CarboxyPept-like_regulatory"/>
</dbReference>
<feature type="domain" description="TonB-dependent receptor plug" evidence="13">
    <location>
        <begin position="124"/>
        <end position="245"/>
    </location>
</feature>
<gene>
    <name evidence="14" type="ORF">FDK13_14630</name>
</gene>
<dbReference type="Pfam" id="PF07715">
    <property type="entry name" value="Plug"/>
    <property type="match status" value="1"/>
</dbReference>
<reference evidence="14 15" key="1">
    <citation type="submission" date="2019-05" db="EMBL/GenBank/DDBJ databases">
        <title>Dyadobacter AR-3-8 sp. nov., isolated from arctic soil.</title>
        <authorList>
            <person name="Chaudhary D.K."/>
        </authorList>
    </citation>
    <scope>NUCLEOTIDE SEQUENCE [LARGE SCALE GENOMIC DNA]</scope>
    <source>
        <strain evidence="14 15">AR-3-8</strain>
    </source>
</reference>
<dbReference type="InterPro" id="IPR037066">
    <property type="entry name" value="Plug_dom_sf"/>
</dbReference>
<comment type="caution">
    <text evidence="14">The sequence shown here is derived from an EMBL/GenBank/DDBJ whole genome shotgun (WGS) entry which is preliminary data.</text>
</comment>
<dbReference type="SUPFAM" id="SSF56935">
    <property type="entry name" value="Porins"/>
    <property type="match status" value="1"/>
</dbReference>
<keyword evidence="7 8" id="KW-0998">Cell outer membrane</keyword>
<sequence>MKEKLLKIFLKGFVPFGVFLLFALTASAQERTVTGTVTDERDQGLPGATVTIKGSSKGSNADANGKYSITGAKSTDVLVISTIGYMRQELTIGSRTVVDVKLEPDVANLQEVVVTALGIKKDTRKLGYSVTSVEGTAFNQARETNVVNSLQGRVAGLNISPASGGPASSSRINLRGVSNFKGGSPLFVINGVPMDNTPKGTAGEWGGADNGDGIGNINPDDIESMTVLKGASAAALYGTRAANGVILITTKSGSKNSSLSVEYNSNTQFDKVINYTDFQYEYGQGQQGKRPTDVNSARNSGIYSWGEKMDGAQYTQFDGKQYAYSPVKNNIDKFYRTGATYTNTVSVSGGGEKNSFRLSLSNMSADAVLRNSGVTRRTVNLNLTQKVTDKLDVSVMANYIDQNDKNRAQLSDAPMNANYGITFLASSFNQEALKPGYDPVTGGELTFSDDTYKTNPWFVVNQYKNTQTRKRLISAVTAKYSFADWIYLQGRMGYDLINDSNFGITPWGTAFSSKGSVGNGKSQTTELNFDGLLGVNKKIGEDFGVNVALGANIRKNKVESVSVGGGSLSIPYLYTLSNTLTKSQGYGYNERQVQSGYYTADFDFKSFLTLSTTGRYDVYSTLPSKNRGIFAPSVSGSLIFSELFKIPALDFGKIRASYAQTSGEAFDAYLTSQYYSLGNTINGLPQGGFGSQLPNINLKPYRLKEFEIGFETKFLQNRLGLDVAYFNRKTKDEIVNGPLSTTTGYTSQVLNLGSTKNTGVELLLTATPVQTGKFKWDVSFNITKVKNTIVDIDGLNADGTPKTKIFGLGTYRPLNANIAHVRGMAAAQVMAYDYSYDANGKVIVGSDGIPVRGELKPMGSTLPKVYGGFNNTLNYKAFSLSFLFDYKFGGKVLSATNHYSIVDGLNKMTLPGRETGVVADGVTADGATNTKNVTAQTYYSKLVTNVSKINVFSSDFIKLRQVVFSYNMPSKWFNNKLPFEGISISAVGRNLATLLKHTDNFDPEAGFSSNVGYAGVEGSQYPSTRSYGFTINARFKK</sequence>
<evidence type="ECO:0000256" key="11">
    <source>
        <dbReference type="SAM" id="SignalP"/>
    </source>
</evidence>
<evidence type="ECO:0000259" key="12">
    <source>
        <dbReference type="Pfam" id="PF00593"/>
    </source>
</evidence>
<dbReference type="RefSeq" id="WP_137340748.1">
    <property type="nucleotide sequence ID" value="NZ_BSQH01000003.1"/>
</dbReference>
<keyword evidence="15" id="KW-1185">Reference proteome</keyword>
<protein>
    <submittedName>
        <fullName evidence="14">SusC/RagA family TonB-linked outer membrane protein</fullName>
    </submittedName>
</protein>
<evidence type="ECO:0000256" key="1">
    <source>
        <dbReference type="ARBA" id="ARBA00004571"/>
    </source>
</evidence>
<keyword evidence="6 8" id="KW-0472">Membrane</keyword>
<comment type="similarity">
    <text evidence="8 9">Belongs to the TonB-dependent receptor family.</text>
</comment>
<evidence type="ECO:0000256" key="4">
    <source>
        <dbReference type="ARBA" id="ARBA00022692"/>
    </source>
</evidence>
<evidence type="ECO:0000256" key="3">
    <source>
        <dbReference type="ARBA" id="ARBA00022452"/>
    </source>
</evidence>
<dbReference type="InterPro" id="IPR023996">
    <property type="entry name" value="TonB-dep_OMP_SusC/RagA"/>
</dbReference>
<keyword evidence="11" id="KW-0732">Signal</keyword>
<dbReference type="GO" id="GO:0009279">
    <property type="term" value="C:cell outer membrane"/>
    <property type="evidence" value="ECO:0007669"/>
    <property type="project" value="UniProtKB-SubCell"/>
</dbReference>
<dbReference type="Pfam" id="PF00593">
    <property type="entry name" value="TonB_dep_Rec_b-barrel"/>
    <property type="match status" value="1"/>
</dbReference>
<dbReference type="PROSITE" id="PS52016">
    <property type="entry name" value="TONB_DEPENDENT_REC_3"/>
    <property type="match status" value="1"/>
</dbReference>
<dbReference type="InterPro" id="IPR039426">
    <property type="entry name" value="TonB-dep_rcpt-like"/>
</dbReference>
<evidence type="ECO:0000256" key="10">
    <source>
        <dbReference type="SAM" id="MobiDB-lite"/>
    </source>
</evidence>
<accession>A0A4U6D5U8</accession>
<feature type="chain" id="PRO_5020330552" evidence="11">
    <location>
        <begin position="29"/>
        <end position="1037"/>
    </location>
</feature>
<evidence type="ECO:0000256" key="8">
    <source>
        <dbReference type="PROSITE-ProRule" id="PRU01360"/>
    </source>
</evidence>
<comment type="subcellular location">
    <subcellularLocation>
        <location evidence="1 8">Cell outer membrane</location>
        <topology evidence="1 8">Multi-pass membrane protein</topology>
    </subcellularLocation>
</comment>
<dbReference type="OrthoDB" id="9768177at2"/>
<dbReference type="SUPFAM" id="SSF49464">
    <property type="entry name" value="Carboxypeptidase regulatory domain-like"/>
    <property type="match status" value="1"/>
</dbReference>
<dbReference type="NCBIfam" id="TIGR04057">
    <property type="entry name" value="SusC_RagA_signa"/>
    <property type="match status" value="1"/>
</dbReference>
<dbReference type="AlphaFoldDB" id="A0A4U6D5U8"/>
<dbReference type="Gene3D" id="2.60.40.1120">
    <property type="entry name" value="Carboxypeptidase-like, regulatory domain"/>
    <property type="match status" value="1"/>
</dbReference>
<feature type="signal peptide" evidence="11">
    <location>
        <begin position="1"/>
        <end position="28"/>
    </location>
</feature>
<evidence type="ECO:0000259" key="13">
    <source>
        <dbReference type="Pfam" id="PF07715"/>
    </source>
</evidence>
<dbReference type="InterPro" id="IPR012910">
    <property type="entry name" value="Plug_dom"/>
</dbReference>
<feature type="compositionally biased region" description="Polar residues" evidence="10">
    <location>
        <begin position="52"/>
        <end position="62"/>
    </location>
</feature>
<dbReference type="InterPro" id="IPR000531">
    <property type="entry name" value="Beta-barrel_TonB"/>
</dbReference>
<name>A0A4U6D5U8_9BACT</name>
<evidence type="ECO:0000256" key="6">
    <source>
        <dbReference type="ARBA" id="ARBA00023136"/>
    </source>
</evidence>
<organism evidence="14 15">
    <name type="scientific">Dyadobacter frigoris</name>
    <dbReference type="NCBI Taxonomy" id="2576211"/>
    <lineage>
        <taxon>Bacteria</taxon>
        <taxon>Pseudomonadati</taxon>
        <taxon>Bacteroidota</taxon>
        <taxon>Cytophagia</taxon>
        <taxon>Cytophagales</taxon>
        <taxon>Spirosomataceae</taxon>
        <taxon>Dyadobacter</taxon>
    </lineage>
</organism>
<dbReference type="Pfam" id="PF13715">
    <property type="entry name" value="CarbopepD_reg_2"/>
    <property type="match status" value="1"/>
</dbReference>
<keyword evidence="5 9" id="KW-0798">TonB box</keyword>
<evidence type="ECO:0000313" key="14">
    <source>
        <dbReference type="EMBL" id="TKT91601.1"/>
    </source>
</evidence>
<keyword evidence="4 8" id="KW-0812">Transmembrane</keyword>
<evidence type="ECO:0000256" key="2">
    <source>
        <dbReference type="ARBA" id="ARBA00022448"/>
    </source>
</evidence>
<evidence type="ECO:0000313" key="15">
    <source>
        <dbReference type="Proteomes" id="UP000304900"/>
    </source>
</evidence>
<keyword evidence="2 8" id="KW-0813">Transport</keyword>
<proteinExistence type="inferred from homology"/>
<dbReference type="InterPro" id="IPR036942">
    <property type="entry name" value="Beta-barrel_TonB_sf"/>
</dbReference>
<evidence type="ECO:0000256" key="9">
    <source>
        <dbReference type="RuleBase" id="RU003357"/>
    </source>
</evidence>
<feature type="region of interest" description="Disordered" evidence="10">
    <location>
        <begin position="35"/>
        <end position="65"/>
    </location>
</feature>